<name>A0ABC8TGZ0_9AQUA</name>
<dbReference type="GO" id="GO:0004674">
    <property type="term" value="F:protein serine/threonine kinase activity"/>
    <property type="evidence" value="ECO:0007669"/>
    <property type="project" value="UniProtKB-KW"/>
</dbReference>
<proteinExistence type="inferred from homology"/>
<protein>
    <recommendedName>
        <fullName evidence="1">non-specific serine/threonine protein kinase</fullName>
        <ecNumber evidence="1">2.7.11.1</ecNumber>
    </recommendedName>
</protein>
<dbReference type="InterPro" id="IPR017441">
    <property type="entry name" value="Protein_kinase_ATP_BS"/>
</dbReference>
<keyword evidence="2 10" id="KW-0723">Serine/threonine-protein kinase</keyword>
<feature type="compositionally biased region" description="Polar residues" evidence="11">
    <location>
        <begin position="1"/>
        <end position="10"/>
    </location>
</feature>
<dbReference type="InterPro" id="IPR008271">
    <property type="entry name" value="Ser/Thr_kinase_AS"/>
</dbReference>
<evidence type="ECO:0000256" key="9">
    <source>
        <dbReference type="PROSITE-ProRule" id="PRU10141"/>
    </source>
</evidence>
<keyword evidence="4 9" id="KW-0547">Nucleotide-binding</keyword>
<keyword evidence="6 9" id="KW-0067">ATP-binding</keyword>
<feature type="region of interest" description="Disordered" evidence="11">
    <location>
        <begin position="1"/>
        <end position="32"/>
    </location>
</feature>
<dbReference type="FunFam" id="1.10.510.10:FF:000809">
    <property type="entry name" value="Serine/threonine-protein kinase-like protein At5g23170"/>
    <property type="match status" value="1"/>
</dbReference>
<keyword evidence="5" id="KW-0418">Kinase</keyword>
<sequence>MAKHSLSTPLPQGGGEKKKESSSRLTWGRDQKSTVVEKKKMMNEFEYEELEAATENFSPSNMIGKGSHGQVYKGILKDGRLVAIKKQSLGLEKLQDGSKLNNEVRILSKLPPNNPYTINLVGLSQLSHGPAKSKVLVMEHMPNGTLHHLLHVASQPPPWPKRAQIAIQIARAVQFLHESKPMIIHRDIKSANILFDSSWNAKLADFGLSLNMNDHDSVSQPVNSWSRPAGTIGYLDPCYTTPSKLSTKNDVFSFGVVLLEIISSTKAIDVSRAPAAMVEWALPLIEEDQVEEICDKRIAVPRYMEGTIRQLLRIAASCVCLEEDHRPSMGKVVIEMENCIVDQPVQFPIWMNMNLLHSLVTKKWWKRAAKRCRTTIITAKATAATTTIICAATAEEVNGGRSSSAVRKKQHSLMIVTRGKVLKELIAKNEGDGHYNWSKAL</sequence>
<dbReference type="InterPro" id="IPR000719">
    <property type="entry name" value="Prot_kinase_dom"/>
</dbReference>
<evidence type="ECO:0000259" key="12">
    <source>
        <dbReference type="PROSITE" id="PS50011"/>
    </source>
</evidence>
<comment type="caution">
    <text evidence="13">The sequence shown here is derived from an EMBL/GenBank/DDBJ whole genome shotgun (WGS) entry which is preliminary data.</text>
</comment>
<evidence type="ECO:0000256" key="8">
    <source>
        <dbReference type="ARBA" id="ARBA00048679"/>
    </source>
</evidence>
<dbReference type="EC" id="2.7.11.1" evidence="1"/>
<dbReference type="EMBL" id="CAUOFW020005046">
    <property type="protein sequence ID" value="CAK9168251.1"/>
    <property type="molecule type" value="Genomic_DNA"/>
</dbReference>
<gene>
    <name evidence="13" type="ORF">ILEXP_LOCUS37592</name>
</gene>
<feature type="compositionally biased region" description="Basic and acidic residues" evidence="11">
    <location>
        <begin position="15"/>
        <end position="32"/>
    </location>
</feature>
<dbReference type="SMART" id="SM00220">
    <property type="entry name" value="S_TKc"/>
    <property type="match status" value="1"/>
</dbReference>
<comment type="catalytic activity">
    <reaction evidence="7">
        <text>L-threonyl-[protein] + ATP = O-phospho-L-threonyl-[protein] + ADP + H(+)</text>
        <dbReference type="Rhea" id="RHEA:46608"/>
        <dbReference type="Rhea" id="RHEA-COMP:11060"/>
        <dbReference type="Rhea" id="RHEA-COMP:11605"/>
        <dbReference type="ChEBI" id="CHEBI:15378"/>
        <dbReference type="ChEBI" id="CHEBI:30013"/>
        <dbReference type="ChEBI" id="CHEBI:30616"/>
        <dbReference type="ChEBI" id="CHEBI:61977"/>
        <dbReference type="ChEBI" id="CHEBI:456216"/>
        <dbReference type="EC" id="2.7.11.1"/>
    </reaction>
</comment>
<dbReference type="AlphaFoldDB" id="A0ABC8TGZ0"/>
<dbReference type="Proteomes" id="UP001642360">
    <property type="component" value="Unassembled WGS sequence"/>
</dbReference>
<dbReference type="Gene3D" id="1.10.510.10">
    <property type="entry name" value="Transferase(Phosphotransferase) domain 1"/>
    <property type="match status" value="1"/>
</dbReference>
<dbReference type="SUPFAM" id="SSF56112">
    <property type="entry name" value="Protein kinase-like (PK-like)"/>
    <property type="match status" value="1"/>
</dbReference>
<dbReference type="PANTHER" id="PTHR46146:SF23">
    <property type="entry name" value="PROTEIN KINASE DOMAIN-CONTAINING PROTEIN"/>
    <property type="match status" value="1"/>
</dbReference>
<reference evidence="13 14" key="1">
    <citation type="submission" date="2024-02" db="EMBL/GenBank/DDBJ databases">
        <authorList>
            <person name="Vignale AGUSTIN F."/>
            <person name="Sosa J E."/>
            <person name="Modenutti C."/>
        </authorList>
    </citation>
    <scope>NUCLEOTIDE SEQUENCE [LARGE SCALE GENOMIC DNA]</scope>
</reference>
<dbReference type="Gene3D" id="3.30.200.20">
    <property type="entry name" value="Phosphorylase Kinase, domain 1"/>
    <property type="match status" value="1"/>
</dbReference>
<evidence type="ECO:0000313" key="14">
    <source>
        <dbReference type="Proteomes" id="UP001642360"/>
    </source>
</evidence>
<organism evidence="13 14">
    <name type="scientific">Ilex paraguariensis</name>
    <name type="common">yerba mate</name>
    <dbReference type="NCBI Taxonomy" id="185542"/>
    <lineage>
        <taxon>Eukaryota</taxon>
        <taxon>Viridiplantae</taxon>
        <taxon>Streptophyta</taxon>
        <taxon>Embryophyta</taxon>
        <taxon>Tracheophyta</taxon>
        <taxon>Spermatophyta</taxon>
        <taxon>Magnoliopsida</taxon>
        <taxon>eudicotyledons</taxon>
        <taxon>Gunneridae</taxon>
        <taxon>Pentapetalae</taxon>
        <taxon>asterids</taxon>
        <taxon>campanulids</taxon>
        <taxon>Aquifoliales</taxon>
        <taxon>Aquifoliaceae</taxon>
        <taxon>Ilex</taxon>
    </lineage>
</organism>
<evidence type="ECO:0000256" key="2">
    <source>
        <dbReference type="ARBA" id="ARBA00022527"/>
    </source>
</evidence>
<accession>A0ABC8TGZ0</accession>
<dbReference type="GO" id="GO:0005524">
    <property type="term" value="F:ATP binding"/>
    <property type="evidence" value="ECO:0007669"/>
    <property type="project" value="UniProtKB-UniRule"/>
</dbReference>
<dbReference type="PROSITE" id="PS00108">
    <property type="entry name" value="PROTEIN_KINASE_ST"/>
    <property type="match status" value="1"/>
</dbReference>
<evidence type="ECO:0000256" key="10">
    <source>
        <dbReference type="RuleBase" id="RU000304"/>
    </source>
</evidence>
<evidence type="ECO:0000256" key="4">
    <source>
        <dbReference type="ARBA" id="ARBA00022741"/>
    </source>
</evidence>
<keyword evidence="3" id="KW-0808">Transferase</keyword>
<evidence type="ECO:0000256" key="11">
    <source>
        <dbReference type="SAM" id="MobiDB-lite"/>
    </source>
</evidence>
<evidence type="ECO:0000256" key="5">
    <source>
        <dbReference type="ARBA" id="ARBA00022777"/>
    </source>
</evidence>
<evidence type="ECO:0000313" key="13">
    <source>
        <dbReference type="EMBL" id="CAK9168251.1"/>
    </source>
</evidence>
<evidence type="ECO:0000256" key="7">
    <source>
        <dbReference type="ARBA" id="ARBA00047899"/>
    </source>
</evidence>
<dbReference type="PROSITE" id="PS00107">
    <property type="entry name" value="PROTEIN_KINASE_ATP"/>
    <property type="match status" value="1"/>
</dbReference>
<evidence type="ECO:0000256" key="1">
    <source>
        <dbReference type="ARBA" id="ARBA00012513"/>
    </source>
</evidence>
<feature type="domain" description="Protein kinase" evidence="12">
    <location>
        <begin position="57"/>
        <end position="340"/>
    </location>
</feature>
<dbReference type="PANTHER" id="PTHR46146">
    <property type="entry name" value="SERINE/THREONINE-PROTEIN KINASE-LIKE PROTEIN CCR4"/>
    <property type="match status" value="1"/>
</dbReference>
<comment type="catalytic activity">
    <reaction evidence="8">
        <text>L-seryl-[protein] + ATP = O-phospho-L-seryl-[protein] + ADP + H(+)</text>
        <dbReference type="Rhea" id="RHEA:17989"/>
        <dbReference type="Rhea" id="RHEA-COMP:9863"/>
        <dbReference type="Rhea" id="RHEA-COMP:11604"/>
        <dbReference type="ChEBI" id="CHEBI:15378"/>
        <dbReference type="ChEBI" id="CHEBI:29999"/>
        <dbReference type="ChEBI" id="CHEBI:30616"/>
        <dbReference type="ChEBI" id="CHEBI:83421"/>
        <dbReference type="ChEBI" id="CHEBI:456216"/>
        <dbReference type="EC" id="2.7.11.1"/>
    </reaction>
</comment>
<dbReference type="Pfam" id="PF00069">
    <property type="entry name" value="Pkinase"/>
    <property type="match status" value="1"/>
</dbReference>
<dbReference type="InterPro" id="IPR011009">
    <property type="entry name" value="Kinase-like_dom_sf"/>
</dbReference>
<evidence type="ECO:0000256" key="3">
    <source>
        <dbReference type="ARBA" id="ARBA00022679"/>
    </source>
</evidence>
<dbReference type="PROSITE" id="PS50011">
    <property type="entry name" value="PROTEIN_KINASE_DOM"/>
    <property type="match status" value="1"/>
</dbReference>
<comment type="similarity">
    <text evidence="10">Belongs to the protein kinase superfamily.</text>
</comment>
<evidence type="ECO:0000256" key="6">
    <source>
        <dbReference type="ARBA" id="ARBA00022840"/>
    </source>
</evidence>
<feature type="binding site" evidence="9">
    <location>
        <position position="86"/>
    </location>
    <ligand>
        <name>ATP</name>
        <dbReference type="ChEBI" id="CHEBI:30616"/>
    </ligand>
</feature>
<keyword evidence="14" id="KW-1185">Reference proteome</keyword>